<dbReference type="AlphaFoldDB" id="A0A5C6VPS7"/>
<evidence type="ECO:0000256" key="1">
    <source>
        <dbReference type="SAM" id="Phobius"/>
    </source>
</evidence>
<organism evidence="2 3">
    <name type="scientific">Metabacillus litoralis</name>
    <dbReference type="NCBI Taxonomy" id="152268"/>
    <lineage>
        <taxon>Bacteria</taxon>
        <taxon>Bacillati</taxon>
        <taxon>Bacillota</taxon>
        <taxon>Bacilli</taxon>
        <taxon>Bacillales</taxon>
        <taxon>Bacillaceae</taxon>
        <taxon>Metabacillus</taxon>
    </lineage>
</organism>
<dbReference type="OrthoDB" id="2476187at2"/>
<evidence type="ECO:0000313" key="2">
    <source>
        <dbReference type="EMBL" id="TXC85745.1"/>
    </source>
</evidence>
<keyword evidence="1" id="KW-0812">Transmembrane</keyword>
<evidence type="ECO:0000313" key="3">
    <source>
        <dbReference type="Proteomes" id="UP000321363"/>
    </source>
</evidence>
<feature type="transmembrane region" description="Helical" evidence="1">
    <location>
        <begin position="48"/>
        <end position="68"/>
    </location>
</feature>
<comment type="caution">
    <text evidence="2">The sequence shown here is derived from an EMBL/GenBank/DDBJ whole genome shotgun (WGS) entry which is preliminary data.</text>
</comment>
<protein>
    <submittedName>
        <fullName evidence="2">Uncharacterized protein</fullName>
    </submittedName>
</protein>
<feature type="transmembrane region" description="Helical" evidence="1">
    <location>
        <begin position="75"/>
        <end position="96"/>
    </location>
</feature>
<dbReference type="Proteomes" id="UP000321363">
    <property type="component" value="Unassembled WGS sequence"/>
</dbReference>
<feature type="transmembrane region" description="Helical" evidence="1">
    <location>
        <begin position="7"/>
        <end position="25"/>
    </location>
</feature>
<gene>
    <name evidence="2" type="ORF">FS935_19770</name>
</gene>
<sequence length="217" mass="24661">MIRNKAALIASAVIFSVCMCLYFPFPNNQTLDARETVMSFPIRNQDGYLPLGIIGSLLFLIALILLVIGMKKYHFRTIVLVMIVYSILPNFLISIYQETFASGISAVSYDGNGTCNFDSVKDDVLNGECKLVLHNRSNEAISFELEFLDSYHFEDDLRMESLMNINGPHMITIEANHKETLQMKEYLELYDVPNHIHSGTSYYINIKLIDGKSSRIL</sequence>
<keyword evidence="1" id="KW-1133">Transmembrane helix</keyword>
<dbReference type="EMBL" id="VOQF01000016">
    <property type="protein sequence ID" value="TXC85745.1"/>
    <property type="molecule type" value="Genomic_DNA"/>
</dbReference>
<proteinExistence type="predicted"/>
<keyword evidence="3" id="KW-1185">Reference proteome</keyword>
<keyword evidence="1" id="KW-0472">Membrane</keyword>
<dbReference type="RefSeq" id="WP_146950374.1">
    <property type="nucleotide sequence ID" value="NZ_VOQF01000016.1"/>
</dbReference>
<accession>A0A5C6VPS7</accession>
<reference evidence="2 3" key="1">
    <citation type="journal article" date="2005" name="Int. J. Syst. Evol. Microbiol.">
        <title>Bacillus litoralis sp. nov., isolated from a tidal flat of the Yellow Sea in Korea.</title>
        <authorList>
            <person name="Yoon J.H."/>
            <person name="Oh T.K."/>
        </authorList>
    </citation>
    <scope>NUCLEOTIDE SEQUENCE [LARGE SCALE GENOMIC DNA]</scope>
    <source>
        <strain evidence="2 3">SW-211</strain>
    </source>
</reference>
<name>A0A5C6VPS7_9BACI</name>